<dbReference type="Pfam" id="PF04542">
    <property type="entry name" value="Sigma70_r2"/>
    <property type="match status" value="1"/>
</dbReference>
<proteinExistence type="inferred from homology"/>
<evidence type="ECO:0000259" key="7">
    <source>
        <dbReference type="Pfam" id="PF08281"/>
    </source>
</evidence>
<dbReference type="GO" id="GO:0006352">
    <property type="term" value="P:DNA-templated transcription initiation"/>
    <property type="evidence" value="ECO:0007669"/>
    <property type="project" value="InterPro"/>
</dbReference>
<accession>A0A1V6CA04</accession>
<evidence type="ECO:0000256" key="5">
    <source>
        <dbReference type="ARBA" id="ARBA00023163"/>
    </source>
</evidence>
<dbReference type="AlphaFoldDB" id="A0A1V6CA04"/>
<keyword evidence="2" id="KW-0805">Transcription regulation</keyword>
<evidence type="ECO:0000256" key="2">
    <source>
        <dbReference type="ARBA" id="ARBA00023015"/>
    </source>
</evidence>
<evidence type="ECO:0000313" key="8">
    <source>
        <dbReference type="EMBL" id="OQB73731.1"/>
    </source>
</evidence>
<name>A0A1V6CA04_UNCT6</name>
<keyword evidence="5" id="KW-0804">Transcription</keyword>
<dbReference type="Proteomes" id="UP000485562">
    <property type="component" value="Unassembled WGS sequence"/>
</dbReference>
<evidence type="ECO:0000256" key="3">
    <source>
        <dbReference type="ARBA" id="ARBA00023082"/>
    </source>
</evidence>
<dbReference type="SUPFAM" id="SSF88659">
    <property type="entry name" value="Sigma3 and sigma4 domains of RNA polymerase sigma factors"/>
    <property type="match status" value="1"/>
</dbReference>
<dbReference type="CDD" id="cd06171">
    <property type="entry name" value="Sigma70_r4"/>
    <property type="match status" value="1"/>
</dbReference>
<dbReference type="GO" id="GO:0003677">
    <property type="term" value="F:DNA binding"/>
    <property type="evidence" value="ECO:0007669"/>
    <property type="project" value="UniProtKB-KW"/>
</dbReference>
<gene>
    <name evidence="8" type="primary">sigW_1</name>
    <name evidence="8" type="ORF">BWX89_00830</name>
</gene>
<reference evidence="8" key="1">
    <citation type="submission" date="2017-02" db="EMBL/GenBank/DDBJ databases">
        <title>Delving into the versatile metabolic prowess of the omnipresent phylum Bacteroidetes.</title>
        <authorList>
            <person name="Nobu M.K."/>
            <person name="Mei R."/>
            <person name="Narihiro T."/>
            <person name="Kuroda K."/>
            <person name="Liu W.-T."/>
        </authorList>
    </citation>
    <scope>NUCLEOTIDE SEQUENCE</scope>
    <source>
        <strain evidence="8">ADurb.Bin131</strain>
    </source>
</reference>
<dbReference type="Gene3D" id="1.10.10.10">
    <property type="entry name" value="Winged helix-like DNA-binding domain superfamily/Winged helix DNA-binding domain"/>
    <property type="match status" value="1"/>
</dbReference>
<feature type="domain" description="RNA polymerase sigma factor 70 region 4 type 2" evidence="7">
    <location>
        <begin position="131"/>
        <end position="183"/>
    </location>
</feature>
<dbReference type="InterPro" id="IPR013325">
    <property type="entry name" value="RNA_pol_sigma_r2"/>
</dbReference>
<dbReference type="InterPro" id="IPR007627">
    <property type="entry name" value="RNA_pol_sigma70_r2"/>
</dbReference>
<comment type="similarity">
    <text evidence="1">Belongs to the sigma-70 factor family. ECF subfamily.</text>
</comment>
<evidence type="ECO:0000256" key="1">
    <source>
        <dbReference type="ARBA" id="ARBA00010641"/>
    </source>
</evidence>
<sequence>MNTQDENTLRDEDLVKEVQNHNDMYAFEILVKRYQSKIYNTCYRFMGDTQEAFDCAQDTFVKIYTSIRSFKYLSSFATWAYRIAVNTCKNRLMSWEYRRTRKTRYLSQDTLELKDNSISPDQDTERSRIQEKVQEAINMLPFDQKQVIILRDIQQLSYEEIEKITGLRSGTVKSKIARGRDKLKEILKDLKYEM</sequence>
<keyword evidence="4" id="KW-0238">DNA-binding</keyword>
<dbReference type="PANTHER" id="PTHR43133:SF8">
    <property type="entry name" value="RNA POLYMERASE SIGMA FACTOR HI_1459-RELATED"/>
    <property type="match status" value="1"/>
</dbReference>
<evidence type="ECO:0000259" key="6">
    <source>
        <dbReference type="Pfam" id="PF04542"/>
    </source>
</evidence>
<protein>
    <submittedName>
        <fullName evidence="8">ECF RNA polymerase sigma factor SigW</fullName>
    </submittedName>
</protein>
<dbReference type="InterPro" id="IPR039425">
    <property type="entry name" value="RNA_pol_sigma-70-like"/>
</dbReference>
<evidence type="ECO:0000256" key="4">
    <source>
        <dbReference type="ARBA" id="ARBA00023125"/>
    </source>
</evidence>
<comment type="caution">
    <text evidence="8">The sequence shown here is derived from an EMBL/GenBank/DDBJ whole genome shotgun (WGS) entry which is preliminary data.</text>
</comment>
<dbReference type="Pfam" id="PF08281">
    <property type="entry name" value="Sigma70_r4_2"/>
    <property type="match status" value="1"/>
</dbReference>
<dbReference type="InterPro" id="IPR013324">
    <property type="entry name" value="RNA_pol_sigma_r3/r4-like"/>
</dbReference>
<feature type="domain" description="RNA polymerase sigma-70 region 2" evidence="6">
    <location>
        <begin position="30"/>
        <end position="92"/>
    </location>
</feature>
<dbReference type="GO" id="GO:0016987">
    <property type="term" value="F:sigma factor activity"/>
    <property type="evidence" value="ECO:0007669"/>
    <property type="project" value="UniProtKB-KW"/>
</dbReference>
<dbReference type="InterPro" id="IPR013249">
    <property type="entry name" value="RNA_pol_sigma70_r4_t2"/>
</dbReference>
<dbReference type="EMBL" id="MWDQ01000067">
    <property type="protein sequence ID" value="OQB73731.1"/>
    <property type="molecule type" value="Genomic_DNA"/>
</dbReference>
<dbReference type="Gene3D" id="1.10.1740.10">
    <property type="match status" value="1"/>
</dbReference>
<dbReference type="InterPro" id="IPR036388">
    <property type="entry name" value="WH-like_DNA-bd_sf"/>
</dbReference>
<dbReference type="PANTHER" id="PTHR43133">
    <property type="entry name" value="RNA POLYMERASE ECF-TYPE SIGMA FACTO"/>
    <property type="match status" value="1"/>
</dbReference>
<keyword evidence="3" id="KW-0731">Sigma factor</keyword>
<organism evidence="8">
    <name type="scientific">candidate division TA06 bacterium ADurb.Bin131</name>
    <dbReference type="NCBI Taxonomy" id="1852827"/>
    <lineage>
        <taxon>Bacteria</taxon>
        <taxon>Bacteria division TA06</taxon>
    </lineage>
</organism>
<dbReference type="SUPFAM" id="SSF88946">
    <property type="entry name" value="Sigma2 domain of RNA polymerase sigma factors"/>
    <property type="match status" value="1"/>
</dbReference>
<dbReference type="NCBIfam" id="TIGR02937">
    <property type="entry name" value="sigma70-ECF"/>
    <property type="match status" value="1"/>
</dbReference>
<dbReference type="InterPro" id="IPR014284">
    <property type="entry name" value="RNA_pol_sigma-70_dom"/>
</dbReference>